<evidence type="ECO:0008006" key="3">
    <source>
        <dbReference type="Google" id="ProtNLM"/>
    </source>
</evidence>
<sequence>MAIIRTYRLNEKNELQFREAWFQQFDDEELGQFVINHGAVGHMSKTNEVLDVTADRADELFAGFVETCTAEGYAEIANEDQSWVIVQYALKTAEGTERDHYLEKKAVEALTGHLAWRGLGTVESSDFGNRKLNIRILSPAPKLAVNAIKVCIREAKLDFTKMSIATAAYDSIDNARMAHPLPAKPFSLN</sequence>
<comment type="caution">
    <text evidence="1">The sequence shown here is derived from an EMBL/GenBank/DDBJ whole genome shotgun (WGS) entry which is preliminary data.</text>
</comment>
<keyword evidence="2" id="KW-1185">Reference proteome</keyword>
<dbReference type="RefSeq" id="WP_141366693.1">
    <property type="nucleotide sequence ID" value="NZ_BAAAJL010000010.1"/>
</dbReference>
<dbReference type="Proteomes" id="UP000316612">
    <property type="component" value="Unassembled WGS sequence"/>
</dbReference>
<dbReference type="EMBL" id="BJNY01000021">
    <property type="protein sequence ID" value="GED07510.1"/>
    <property type="molecule type" value="Genomic_DNA"/>
</dbReference>
<dbReference type="AlphaFoldDB" id="A0A4Y4DVQ8"/>
<name>A0A4Y4DVQ8_GLUUR</name>
<accession>A0A4Y4DVQ8</accession>
<protein>
    <recommendedName>
        <fullName evidence="3">WGR domain-containing protein</fullName>
    </recommendedName>
</protein>
<reference evidence="1 2" key="1">
    <citation type="submission" date="2019-06" db="EMBL/GenBank/DDBJ databases">
        <title>Whole genome shotgun sequence of Glutamicibacter uratoxydans NBRC 15515.</title>
        <authorList>
            <person name="Hosoyama A."/>
            <person name="Uohara A."/>
            <person name="Ohji S."/>
            <person name="Ichikawa N."/>
        </authorList>
    </citation>
    <scope>NUCLEOTIDE SEQUENCE [LARGE SCALE GENOMIC DNA]</scope>
    <source>
        <strain evidence="1 2">NBRC 15515</strain>
    </source>
</reference>
<gene>
    <name evidence="1" type="ORF">AUR04nite_30420</name>
</gene>
<evidence type="ECO:0000313" key="2">
    <source>
        <dbReference type="Proteomes" id="UP000316612"/>
    </source>
</evidence>
<proteinExistence type="predicted"/>
<organism evidence="1 2">
    <name type="scientific">Glutamicibacter uratoxydans</name>
    <name type="common">Arthrobacter uratoxydans</name>
    <dbReference type="NCBI Taxonomy" id="43667"/>
    <lineage>
        <taxon>Bacteria</taxon>
        <taxon>Bacillati</taxon>
        <taxon>Actinomycetota</taxon>
        <taxon>Actinomycetes</taxon>
        <taxon>Micrococcales</taxon>
        <taxon>Micrococcaceae</taxon>
        <taxon>Glutamicibacter</taxon>
    </lineage>
</organism>
<dbReference type="OrthoDB" id="4966798at2"/>
<evidence type="ECO:0000313" key="1">
    <source>
        <dbReference type="EMBL" id="GED07510.1"/>
    </source>
</evidence>